<dbReference type="Gene3D" id="2.30.42.10">
    <property type="match status" value="1"/>
</dbReference>
<keyword evidence="4" id="KW-0720">Serine protease</keyword>
<dbReference type="InterPro" id="IPR009003">
    <property type="entry name" value="Peptidase_S1_PA"/>
</dbReference>
<keyword evidence="8" id="KW-1185">Reference proteome</keyword>
<dbReference type="AlphaFoldDB" id="A3VM01"/>
<dbReference type="PANTHER" id="PTHR22939">
    <property type="entry name" value="SERINE PROTEASE FAMILY S1C HTRA-RELATED"/>
    <property type="match status" value="1"/>
</dbReference>
<dbReference type="RefSeq" id="WP_008331824.1">
    <property type="nucleotide sequence ID" value="NZ_CH902578.1"/>
</dbReference>
<dbReference type="HOGENOM" id="CLU_020120_1_1_5"/>
<dbReference type="Pfam" id="PF13180">
    <property type="entry name" value="PDZ_2"/>
    <property type="match status" value="1"/>
</dbReference>
<evidence type="ECO:0000256" key="5">
    <source>
        <dbReference type="SAM" id="SignalP"/>
    </source>
</evidence>
<organism evidence="7 8">
    <name type="scientific">Maritimibacter alkaliphilus HTCC2654</name>
    <dbReference type="NCBI Taxonomy" id="314271"/>
    <lineage>
        <taxon>Bacteria</taxon>
        <taxon>Pseudomonadati</taxon>
        <taxon>Pseudomonadota</taxon>
        <taxon>Alphaproteobacteria</taxon>
        <taxon>Rhodobacterales</taxon>
        <taxon>Roseobacteraceae</taxon>
        <taxon>Maritimibacter</taxon>
    </lineage>
</organism>
<dbReference type="eggNOG" id="COG0265">
    <property type="taxonomic scope" value="Bacteria"/>
</dbReference>
<dbReference type="InterPro" id="IPR041489">
    <property type="entry name" value="PDZ_6"/>
</dbReference>
<evidence type="ECO:0000256" key="2">
    <source>
        <dbReference type="ARBA" id="ARBA00022670"/>
    </source>
</evidence>
<evidence type="ECO:0000259" key="6">
    <source>
        <dbReference type="PROSITE" id="PS50106"/>
    </source>
</evidence>
<dbReference type="Pfam" id="PF17820">
    <property type="entry name" value="PDZ_6"/>
    <property type="match status" value="1"/>
</dbReference>
<dbReference type="PROSITE" id="PS50106">
    <property type="entry name" value="PDZ"/>
    <property type="match status" value="1"/>
</dbReference>
<dbReference type="EMBL" id="AAMT01000027">
    <property type="protein sequence ID" value="EAQ10693.1"/>
    <property type="molecule type" value="Genomic_DNA"/>
</dbReference>
<dbReference type="SUPFAM" id="SSF50494">
    <property type="entry name" value="Trypsin-like serine proteases"/>
    <property type="match status" value="1"/>
</dbReference>
<feature type="domain" description="PDZ" evidence="6">
    <location>
        <begin position="266"/>
        <end position="343"/>
    </location>
</feature>
<comment type="caution">
    <text evidence="7">The sequence shown here is derived from an EMBL/GenBank/DDBJ whole genome shotgun (WGS) entry which is preliminary data.</text>
</comment>
<evidence type="ECO:0000256" key="3">
    <source>
        <dbReference type="ARBA" id="ARBA00022801"/>
    </source>
</evidence>
<name>A3VM01_9RHOB</name>
<dbReference type="Pfam" id="PF13365">
    <property type="entry name" value="Trypsin_2"/>
    <property type="match status" value="1"/>
</dbReference>
<evidence type="ECO:0000256" key="1">
    <source>
        <dbReference type="ARBA" id="ARBA00010541"/>
    </source>
</evidence>
<dbReference type="GO" id="GO:0006508">
    <property type="term" value="P:proteolysis"/>
    <property type="evidence" value="ECO:0007669"/>
    <property type="project" value="UniProtKB-KW"/>
</dbReference>
<dbReference type="PRINTS" id="PR00834">
    <property type="entry name" value="PROTEASES2C"/>
</dbReference>
<dbReference type="GO" id="GO:0004252">
    <property type="term" value="F:serine-type endopeptidase activity"/>
    <property type="evidence" value="ECO:0007669"/>
    <property type="project" value="InterPro"/>
</dbReference>
<keyword evidence="5" id="KW-0732">Signal</keyword>
<feature type="signal peptide" evidence="5">
    <location>
        <begin position="1"/>
        <end position="20"/>
    </location>
</feature>
<comment type="similarity">
    <text evidence="1">Belongs to the peptidase S1C family.</text>
</comment>
<keyword evidence="2 7" id="KW-0645">Protease</keyword>
<proteinExistence type="inferred from homology"/>
<dbReference type="InterPro" id="IPR001940">
    <property type="entry name" value="Peptidase_S1C"/>
</dbReference>
<dbReference type="Proteomes" id="UP000002931">
    <property type="component" value="Unassembled WGS sequence"/>
</dbReference>
<accession>A3VM01</accession>
<feature type="chain" id="PRO_5002660553" evidence="5">
    <location>
        <begin position="21"/>
        <end position="459"/>
    </location>
</feature>
<gene>
    <name evidence="7" type="ORF">RB2654_11854</name>
</gene>
<dbReference type="OrthoDB" id="9758917at2"/>
<evidence type="ECO:0000313" key="7">
    <source>
        <dbReference type="EMBL" id="EAQ10693.1"/>
    </source>
</evidence>
<evidence type="ECO:0000256" key="4">
    <source>
        <dbReference type="ARBA" id="ARBA00022825"/>
    </source>
</evidence>
<keyword evidence="3" id="KW-0378">Hydrolase</keyword>
<dbReference type="SMART" id="SM00228">
    <property type="entry name" value="PDZ"/>
    <property type="match status" value="2"/>
</dbReference>
<dbReference type="InterPro" id="IPR036034">
    <property type="entry name" value="PDZ_sf"/>
</dbReference>
<dbReference type="STRING" id="314271.RB2654_11854"/>
<sequence>MIRTLALCIALLPLAAAAPAQVPTSTAQMQLSFAPVVEQAAPAVVNIYASRVIERRNPFADDPFFSQFFRDFEIPPQQQNSLGSGVIVGDGLVVSNYHVVGNATDIQIVLADRREYAGTLVLADESADLAVIRLEDAPDLPALDFADSDALAVGDLVLAIGNPFGVGQTVSSGIISGLARTGQGGGALLQGGRYFIQTDAPINPGNSGGALVDMNGDLVGINTQIVTRSGGSNGIGFAIPANLVKQVVAQAAEGNDRFERPWSGVEVQVVDASLAGALGLDLPMGVLIRSISKDSPFAVAGLKTGDVIVAIGDLPVNAAAELDFRLATYPMGEKVSVRYLNADGYHTARVTLLAAPRGTVAALATISVPGPFQGLTLSPLSPDIARNLGQPMDATGVVVVNAEGPAQRTGFQRGDVIHAVNQISVTSADELQAVVESGSRWWRVDFSRGGRRITARFNG</sequence>
<protein>
    <submittedName>
        <fullName evidence="7">Serine protease, trypsin family protein</fullName>
    </submittedName>
</protein>
<dbReference type="Gene3D" id="2.40.10.120">
    <property type="match status" value="1"/>
</dbReference>
<dbReference type="Gene3D" id="2.30.42.60">
    <property type="match status" value="1"/>
</dbReference>
<dbReference type="SUPFAM" id="SSF50156">
    <property type="entry name" value="PDZ domain-like"/>
    <property type="match status" value="2"/>
</dbReference>
<dbReference type="InterPro" id="IPR001478">
    <property type="entry name" value="PDZ"/>
</dbReference>
<reference evidence="7 8" key="1">
    <citation type="journal article" date="2010" name="J. Bacteriol.">
        <title>Genome sequences of Pelagibaca bermudensis HTCC2601T and Maritimibacter alkaliphilus HTCC2654T, the type strains of two marine Roseobacter genera.</title>
        <authorList>
            <person name="Thrash J.C."/>
            <person name="Cho J.C."/>
            <person name="Ferriera S."/>
            <person name="Johnson J."/>
            <person name="Vergin K.L."/>
            <person name="Giovannoni S.J."/>
        </authorList>
    </citation>
    <scope>NUCLEOTIDE SEQUENCE [LARGE SCALE GENOMIC DNA]</scope>
    <source>
        <strain evidence="7 8">HTCC2654</strain>
    </source>
</reference>
<evidence type="ECO:0000313" key="8">
    <source>
        <dbReference type="Proteomes" id="UP000002931"/>
    </source>
</evidence>
<dbReference type="PANTHER" id="PTHR22939:SF129">
    <property type="entry name" value="SERINE PROTEASE HTRA2, MITOCHONDRIAL"/>
    <property type="match status" value="1"/>
</dbReference>